<dbReference type="PROSITE" id="PS50050">
    <property type="entry name" value="TNFR_NGFR_2"/>
    <property type="match status" value="3"/>
</dbReference>
<dbReference type="GO" id="GO:0043235">
    <property type="term" value="C:receptor complex"/>
    <property type="evidence" value="ECO:0007669"/>
    <property type="project" value="TreeGrafter"/>
</dbReference>
<dbReference type="InterPro" id="IPR033993">
    <property type="entry name" value="TNFRSF1A_N"/>
</dbReference>
<keyword evidence="2" id="KW-1133">Transmembrane helix</keyword>
<dbReference type="FunFam" id="2.10.50.10:FF:000020">
    <property type="entry name" value="Tumor necrosis factor receptor superfamily member 1A"/>
    <property type="match status" value="1"/>
</dbReference>
<keyword evidence="5" id="KW-1185">Reference proteome</keyword>
<evidence type="ECO:0000256" key="1">
    <source>
        <dbReference type="PROSITE-ProRule" id="PRU00206"/>
    </source>
</evidence>
<keyword evidence="3" id="KW-0732">Signal</keyword>
<feature type="chain" id="PRO_5010543232" evidence="3">
    <location>
        <begin position="30"/>
        <end position="256"/>
    </location>
</feature>
<dbReference type="PROSITE" id="PS00652">
    <property type="entry name" value="TNFR_NGFR_1"/>
    <property type="match status" value="2"/>
</dbReference>
<feature type="repeat" description="TNFR-Cys" evidence="1">
    <location>
        <begin position="126"/>
        <end position="166"/>
    </location>
</feature>
<dbReference type="FunFam" id="2.10.50.10:FF:000025">
    <property type="entry name" value="Tumor necrosis factor receptor superfamily member 1A"/>
    <property type="match status" value="1"/>
</dbReference>
<dbReference type="GeneID" id="103250566"/>
<dbReference type="AlphaFoldDB" id="A0A1U7T345"/>
<dbReference type="SMART" id="SM00208">
    <property type="entry name" value="TNFR"/>
    <property type="match status" value="4"/>
</dbReference>
<comment type="caution">
    <text evidence="1">Lacks conserved residue(s) required for the propagation of feature annotation.</text>
</comment>
<dbReference type="RefSeq" id="XP_008047347.1">
    <property type="nucleotide sequence ID" value="XM_008049156.2"/>
</dbReference>
<dbReference type="CDD" id="cd10576">
    <property type="entry name" value="TNFRSF1A"/>
    <property type="match status" value="1"/>
</dbReference>
<feature type="domain" description="TNFR-Cys" evidence="4">
    <location>
        <begin position="43"/>
        <end position="81"/>
    </location>
</feature>
<proteinExistence type="predicted"/>
<feature type="disulfide bond" evidence="1">
    <location>
        <begin position="84"/>
        <end position="99"/>
    </location>
</feature>
<feature type="domain" description="TNFR-Cys" evidence="4">
    <location>
        <begin position="83"/>
        <end position="125"/>
    </location>
</feature>
<dbReference type="GO" id="GO:0005031">
    <property type="term" value="F:tumor necrosis factor receptor activity"/>
    <property type="evidence" value="ECO:0007669"/>
    <property type="project" value="InterPro"/>
</dbReference>
<feature type="domain" description="TNFR-Cys" evidence="4">
    <location>
        <begin position="126"/>
        <end position="166"/>
    </location>
</feature>
<dbReference type="GO" id="GO:0045121">
    <property type="term" value="C:membrane raft"/>
    <property type="evidence" value="ECO:0007669"/>
    <property type="project" value="TreeGrafter"/>
</dbReference>
<dbReference type="PRINTS" id="PR01918">
    <property type="entry name" value="TNFACTORR1A"/>
</dbReference>
<dbReference type="OrthoDB" id="9408020at2759"/>
<evidence type="ECO:0000313" key="5">
    <source>
        <dbReference type="Proteomes" id="UP000189704"/>
    </source>
</evidence>
<reference evidence="6" key="1">
    <citation type="submission" date="2025-08" db="UniProtKB">
        <authorList>
            <consortium name="RefSeq"/>
        </authorList>
    </citation>
    <scope>IDENTIFICATION</scope>
</reference>
<keyword evidence="1" id="KW-1015">Disulfide bond</keyword>
<evidence type="ECO:0000256" key="2">
    <source>
        <dbReference type="SAM" id="Phobius"/>
    </source>
</evidence>
<evidence type="ECO:0000256" key="3">
    <source>
        <dbReference type="SAM" id="SignalP"/>
    </source>
</evidence>
<dbReference type="KEGG" id="csyr:103250566"/>
<keyword evidence="2" id="KW-0472">Membrane</keyword>
<evidence type="ECO:0000313" key="6">
    <source>
        <dbReference type="RefSeq" id="XP_008047347.1"/>
    </source>
</evidence>
<feature type="signal peptide" evidence="3">
    <location>
        <begin position="1"/>
        <end position="29"/>
    </location>
</feature>
<accession>A0A1U7T345</accession>
<dbReference type="InterPro" id="IPR052493">
    <property type="entry name" value="TNFRSF1A"/>
</dbReference>
<feature type="repeat" description="TNFR-Cys" evidence="1">
    <location>
        <begin position="83"/>
        <end position="125"/>
    </location>
</feature>
<dbReference type="Pfam" id="PF00020">
    <property type="entry name" value="TNFR_c6"/>
    <property type="match status" value="3"/>
</dbReference>
<dbReference type="CTD" id="7132"/>
<feature type="non-terminal residue" evidence="6">
    <location>
        <position position="256"/>
    </location>
</feature>
<dbReference type="InterPro" id="IPR001368">
    <property type="entry name" value="TNFR/NGFR_Cys_rich_reg"/>
</dbReference>
<dbReference type="SUPFAM" id="SSF57586">
    <property type="entry name" value="TNF receptor-like"/>
    <property type="match status" value="3"/>
</dbReference>
<dbReference type="GO" id="GO:0006954">
    <property type="term" value="P:inflammatory response"/>
    <property type="evidence" value="ECO:0007669"/>
    <property type="project" value="InterPro"/>
</dbReference>
<dbReference type="Proteomes" id="UP000189704">
    <property type="component" value="Unplaced"/>
</dbReference>
<feature type="transmembrane region" description="Helical" evidence="2">
    <location>
        <begin position="212"/>
        <end position="234"/>
    </location>
</feature>
<dbReference type="PANTHER" id="PTHR46861">
    <property type="entry name" value="TUMOR NECROSIS FACTOR RECEPTOR SUPERFAMILY MEMBER 1A"/>
    <property type="match status" value="1"/>
</dbReference>
<dbReference type="GO" id="GO:0043120">
    <property type="term" value="F:tumor necrosis factor binding"/>
    <property type="evidence" value="ECO:0007669"/>
    <property type="project" value="TreeGrafter"/>
</dbReference>
<name>A0A1U7T345_CARSF</name>
<dbReference type="GO" id="GO:0006693">
    <property type="term" value="P:prostaglandin metabolic process"/>
    <property type="evidence" value="ECO:0007669"/>
    <property type="project" value="InterPro"/>
</dbReference>
<dbReference type="InterPro" id="IPR020419">
    <property type="entry name" value="TNFR_1A"/>
</dbReference>
<evidence type="ECO:0000259" key="4">
    <source>
        <dbReference type="PROSITE" id="PS50050"/>
    </source>
</evidence>
<dbReference type="Gene3D" id="2.10.50.10">
    <property type="entry name" value="Tumor Necrosis Factor Receptor, subunit A, domain 2"/>
    <property type="match status" value="2"/>
</dbReference>
<keyword evidence="6" id="KW-0675">Receptor</keyword>
<keyword evidence="2" id="KW-0812">Transmembrane</keyword>
<dbReference type="PANTHER" id="PTHR46861:SF1">
    <property type="entry name" value="TUMOR NECROSIS FACTOR RECEPTOR SUPERFAMILY MEMBER 1A"/>
    <property type="match status" value="1"/>
</dbReference>
<gene>
    <name evidence="6" type="primary">TNFRSF1A</name>
</gene>
<organism evidence="5 6">
    <name type="scientific">Carlito syrichta</name>
    <name type="common">Philippine tarsier</name>
    <name type="synonym">Tarsius syrichta</name>
    <dbReference type="NCBI Taxonomy" id="1868482"/>
    <lineage>
        <taxon>Eukaryota</taxon>
        <taxon>Metazoa</taxon>
        <taxon>Chordata</taxon>
        <taxon>Craniata</taxon>
        <taxon>Vertebrata</taxon>
        <taxon>Euteleostomi</taxon>
        <taxon>Mammalia</taxon>
        <taxon>Eutheria</taxon>
        <taxon>Euarchontoglires</taxon>
        <taxon>Primates</taxon>
        <taxon>Haplorrhini</taxon>
        <taxon>Tarsiiformes</taxon>
        <taxon>Tarsiidae</taxon>
        <taxon>Carlito</taxon>
    </lineage>
</organism>
<dbReference type="STRING" id="1868482.ENSTSYP00000027590"/>
<feature type="disulfide bond" evidence="1">
    <location>
        <begin position="59"/>
        <end position="72"/>
    </location>
</feature>
<feature type="repeat" description="TNFR-Cys" evidence="1">
    <location>
        <begin position="43"/>
        <end position="81"/>
    </location>
</feature>
<protein>
    <submittedName>
        <fullName evidence="6">Tumor necrosis factor receptor superfamily member 1A</fullName>
    </submittedName>
</protein>
<sequence length="256" mass="28631">MGLPTVPDLLLPLVLPALLVGIQPSGVIGLVPHLRDREKRDSLCPQGKYSHPQNNSICCTKCHKGTYLYDDCPSPGRDTDCRECEPGSFTASENYLRQCLSCSKCREEMGQVEISPCTVDRDIVCGCREDQYRHYWGENRFQCVNCSLCLNGRVNHPCQERLDTVCTCHAGFFLRGKECVSCSDCKENSDCVKLCLPLIENIKGAQDAGTTVLLPLVIFLGLCLLSLLFVVLICRYQRWKPKLYSIVCGRSAPEKE</sequence>